<dbReference type="PROSITE" id="PS00217">
    <property type="entry name" value="SUGAR_TRANSPORT_2"/>
    <property type="match status" value="1"/>
</dbReference>
<dbReference type="EMBL" id="SNZK01000001">
    <property type="protein sequence ID" value="TDR55797.1"/>
    <property type="molecule type" value="Genomic_DNA"/>
</dbReference>
<dbReference type="Pfam" id="PF07690">
    <property type="entry name" value="MFS_1"/>
    <property type="match status" value="1"/>
</dbReference>
<comment type="caution">
    <text evidence="8">The sequence shown here is derived from an EMBL/GenBank/DDBJ whole genome shotgun (WGS) entry which is preliminary data.</text>
</comment>
<evidence type="ECO:0000256" key="2">
    <source>
        <dbReference type="ARBA" id="ARBA00022448"/>
    </source>
</evidence>
<keyword evidence="9" id="KW-1185">Reference proteome</keyword>
<evidence type="ECO:0000256" key="4">
    <source>
        <dbReference type="ARBA" id="ARBA00022989"/>
    </source>
</evidence>
<evidence type="ECO:0000259" key="7">
    <source>
        <dbReference type="PROSITE" id="PS50850"/>
    </source>
</evidence>
<feature type="transmembrane region" description="Helical" evidence="6">
    <location>
        <begin position="318"/>
        <end position="343"/>
    </location>
</feature>
<organism evidence="8 9">
    <name type="scientific">Listeria rocourtiae</name>
    <dbReference type="NCBI Taxonomy" id="647910"/>
    <lineage>
        <taxon>Bacteria</taxon>
        <taxon>Bacillati</taxon>
        <taxon>Bacillota</taxon>
        <taxon>Bacilli</taxon>
        <taxon>Bacillales</taxon>
        <taxon>Listeriaceae</taxon>
        <taxon>Listeria</taxon>
    </lineage>
</organism>
<dbReference type="RefSeq" id="WP_133619882.1">
    <property type="nucleotide sequence ID" value="NZ_JAARQJ010000009.1"/>
</dbReference>
<protein>
    <submittedName>
        <fullName evidence="8">Sugar phosphate permease</fullName>
    </submittedName>
</protein>
<dbReference type="Proteomes" id="UP000295558">
    <property type="component" value="Unassembled WGS sequence"/>
</dbReference>
<dbReference type="STRING" id="1265846.PROCOU_10541"/>
<accession>A0A4R6ZST6</accession>
<dbReference type="AlphaFoldDB" id="A0A4R6ZST6"/>
<evidence type="ECO:0000256" key="6">
    <source>
        <dbReference type="SAM" id="Phobius"/>
    </source>
</evidence>
<feature type="transmembrane region" description="Helical" evidence="6">
    <location>
        <begin position="355"/>
        <end position="373"/>
    </location>
</feature>
<evidence type="ECO:0000256" key="1">
    <source>
        <dbReference type="ARBA" id="ARBA00004651"/>
    </source>
</evidence>
<feature type="transmembrane region" description="Helical" evidence="6">
    <location>
        <begin position="12"/>
        <end position="33"/>
    </location>
</feature>
<feature type="transmembrane region" description="Helical" evidence="6">
    <location>
        <begin position="260"/>
        <end position="281"/>
    </location>
</feature>
<feature type="domain" description="Major facilitator superfamily (MFS) profile" evidence="7">
    <location>
        <begin position="18"/>
        <end position="409"/>
    </location>
</feature>
<keyword evidence="3 6" id="KW-0812">Transmembrane</keyword>
<comment type="subcellular location">
    <subcellularLocation>
        <location evidence="1">Cell membrane</location>
        <topology evidence="1">Multi-pass membrane protein</topology>
    </subcellularLocation>
</comment>
<name>A0A4R6ZST6_9LIST</name>
<dbReference type="InterPro" id="IPR005829">
    <property type="entry name" value="Sugar_transporter_CS"/>
</dbReference>
<dbReference type="OrthoDB" id="9773404at2"/>
<feature type="transmembrane region" description="Helical" evidence="6">
    <location>
        <begin position="293"/>
        <end position="312"/>
    </location>
</feature>
<feature type="transmembrane region" description="Helical" evidence="6">
    <location>
        <begin position="53"/>
        <end position="77"/>
    </location>
</feature>
<dbReference type="GO" id="GO:0022857">
    <property type="term" value="F:transmembrane transporter activity"/>
    <property type="evidence" value="ECO:0007669"/>
    <property type="project" value="InterPro"/>
</dbReference>
<dbReference type="GO" id="GO:0005886">
    <property type="term" value="C:plasma membrane"/>
    <property type="evidence" value="ECO:0007669"/>
    <property type="project" value="UniProtKB-SubCell"/>
</dbReference>
<dbReference type="InterPro" id="IPR036259">
    <property type="entry name" value="MFS_trans_sf"/>
</dbReference>
<evidence type="ECO:0000256" key="5">
    <source>
        <dbReference type="ARBA" id="ARBA00023136"/>
    </source>
</evidence>
<keyword evidence="4 6" id="KW-1133">Transmembrane helix</keyword>
<dbReference type="InterPro" id="IPR011701">
    <property type="entry name" value="MFS"/>
</dbReference>
<proteinExistence type="predicted"/>
<dbReference type="PANTHER" id="PTHR11662:SF399">
    <property type="entry name" value="FI19708P1-RELATED"/>
    <property type="match status" value="1"/>
</dbReference>
<feature type="transmembrane region" description="Helical" evidence="6">
    <location>
        <begin position="109"/>
        <end position="130"/>
    </location>
</feature>
<sequence>MENETATMKKGLQYWQQIIIILCLGWVVIWIYRSVLTPIFPEIQQTIGQHSDAQMGLIASFYFFAYTGMQIPAGILVDKFGKKVVLIPGFSLFAIAALIIGTAQNLEMIYLGSLLAGLGCGSYYGAAYSLSSENIPAEKRGLSTAIINSGSALGMGIGLIASSLLVKSVGMNWQVMLFIIAGLIVVMVFVFAGVIKNSPKVDRSTVAKEKAAPKEKAPIKNLFTGRMIASYILYFATCYGYYMVVTWLPSFLQQERGFEGVAIGFSAALVAFSAIPGALFFSRMSDIFRTKKVRFIVSLTIAAACMLMLTVLAPSSGILLVGLVLYGLLGKLAVEPILISYVADSAPKKGYGTSFGVFNFFGMSSSVIAPFLTGVISDSTGSKVMGFYISAIILVIGAIVFLLANIKSRKVA</sequence>
<dbReference type="InterPro" id="IPR020846">
    <property type="entry name" value="MFS_dom"/>
</dbReference>
<feature type="transmembrane region" description="Helical" evidence="6">
    <location>
        <begin position="173"/>
        <end position="195"/>
    </location>
</feature>
<evidence type="ECO:0000313" key="9">
    <source>
        <dbReference type="Proteomes" id="UP000295558"/>
    </source>
</evidence>
<dbReference type="PANTHER" id="PTHR11662">
    <property type="entry name" value="SOLUTE CARRIER FAMILY 17"/>
    <property type="match status" value="1"/>
</dbReference>
<keyword evidence="5 6" id="KW-0472">Membrane</keyword>
<dbReference type="SUPFAM" id="SSF103473">
    <property type="entry name" value="MFS general substrate transporter"/>
    <property type="match status" value="1"/>
</dbReference>
<evidence type="ECO:0000313" key="8">
    <source>
        <dbReference type="EMBL" id="TDR55797.1"/>
    </source>
</evidence>
<dbReference type="PROSITE" id="PS50850">
    <property type="entry name" value="MFS"/>
    <property type="match status" value="1"/>
</dbReference>
<gene>
    <name evidence="8" type="ORF">DFP96_101743</name>
</gene>
<feature type="transmembrane region" description="Helical" evidence="6">
    <location>
        <begin position="142"/>
        <end position="161"/>
    </location>
</feature>
<dbReference type="InterPro" id="IPR050382">
    <property type="entry name" value="MFS_Na/Anion_cotransporter"/>
</dbReference>
<feature type="transmembrane region" description="Helical" evidence="6">
    <location>
        <begin position="84"/>
        <end position="103"/>
    </location>
</feature>
<feature type="transmembrane region" description="Helical" evidence="6">
    <location>
        <begin position="228"/>
        <end position="248"/>
    </location>
</feature>
<feature type="transmembrane region" description="Helical" evidence="6">
    <location>
        <begin position="385"/>
        <end position="406"/>
    </location>
</feature>
<dbReference type="Gene3D" id="1.20.1250.20">
    <property type="entry name" value="MFS general substrate transporter like domains"/>
    <property type="match status" value="1"/>
</dbReference>
<evidence type="ECO:0000256" key="3">
    <source>
        <dbReference type="ARBA" id="ARBA00022692"/>
    </source>
</evidence>
<keyword evidence="2" id="KW-0813">Transport</keyword>
<reference evidence="8 9" key="1">
    <citation type="submission" date="2019-03" db="EMBL/GenBank/DDBJ databases">
        <title>Genomic Encyclopedia of Type Strains, Phase III (KMG-III): the genomes of soil and plant-associated and newly described type strains.</title>
        <authorList>
            <person name="Whitman W."/>
        </authorList>
    </citation>
    <scope>NUCLEOTIDE SEQUENCE [LARGE SCALE GENOMIC DNA]</scope>
    <source>
        <strain evidence="8 9">CECT 7972</strain>
    </source>
</reference>